<accession>A0A6B9V7S5</accession>
<feature type="transmembrane region" description="Helical" evidence="2">
    <location>
        <begin position="68"/>
        <end position="93"/>
    </location>
</feature>
<dbReference type="Proteomes" id="UP000464620">
    <property type="component" value="Chromosome B09"/>
</dbReference>
<dbReference type="AlphaFoldDB" id="A0A6B9V7S5"/>
<sequence>MSSANTPSETPSSTAPCSVGASSPSTASSLELLDFLLIFDYVIMLVCFRRRIAGFSSNFCRSYLLLNYYAIVHLFSVVTLSLFVELFAVELLWCCF</sequence>
<name>A0A6B9V7S5_ARAHY</name>
<reference evidence="3 4" key="1">
    <citation type="submission" date="2020-01" db="EMBL/GenBank/DDBJ databases">
        <title>Genome sequence of Arachis hypogaea, cultivar Shitouqi.</title>
        <authorList>
            <person name="Zhuang W."/>
            <person name="Chen H."/>
            <person name="Varshney R."/>
            <person name="Wang D."/>
            <person name="Ming R."/>
        </authorList>
    </citation>
    <scope>NUCLEOTIDE SEQUENCE [LARGE SCALE GENOMIC DNA]</scope>
    <source>
        <tissue evidence="3">Young leaf</tissue>
    </source>
</reference>
<dbReference type="EMBL" id="CP031001">
    <property type="protein sequence ID" value="QHN77480.1"/>
    <property type="molecule type" value="Genomic_DNA"/>
</dbReference>
<evidence type="ECO:0000256" key="2">
    <source>
        <dbReference type="SAM" id="Phobius"/>
    </source>
</evidence>
<organism evidence="3 4">
    <name type="scientific">Arachis hypogaea</name>
    <name type="common">Peanut</name>
    <dbReference type="NCBI Taxonomy" id="3818"/>
    <lineage>
        <taxon>Eukaryota</taxon>
        <taxon>Viridiplantae</taxon>
        <taxon>Streptophyta</taxon>
        <taxon>Embryophyta</taxon>
        <taxon>Tracheophyta</taxon>
        <taxon>Spermatophyta</taxon>
        <taxon>Magnoliopsida</taxon>
        <taxon>eudicotyledons</taxon>
        <taxon>Gunneridae</taxon>
        <taxon>Pentapetalae</taxon>
        <taxon>rosids</taxon>
        <taxon>fabids</taxon>
        <taxon>Fabales</taxon>
        <taxon>Fabaceae</taxon>
        <taxon>Papilionoideae</taxon>
        <taxon>50 kb inversion clade</taxon>
        <taxon>dalbergioids sensu lato</taxon>
        <taxon>Dalbergieae</taxon>
        <taxon>Pterocarpus clade</taxon>
        <taxon>Arachis</taxon>
    </lineage>
</organism>
<feature type="compositionally biased region" description="Polar residues" evidence="1">
    <location>
        <begin position="1"/>
        <end position="16"/>
    </location>
</feature>
<keyword evidence="2" id="KW-1133">Transmembrane helix</keyword>
<evidence type="ECO:0000256" key="1">
    <source>
        <dbReference type="SAM" id="MobiDB-lite"/>
    </source>
</evidence>
<keyword evidence="2" id="KW-0812">Transmembrane</keyword>
<proteinExistence type="predicted"/>
<evidence type="ECO:0000313" key="3">
    <source>
        <dbReference type="EMBL" id="QHN77480.1"/>
    </source>
</evidence>
<evidence type="ECO:0000313" key="4">
    <source>
        <dbReference type="Proteomes" id="UP000464620"/>
    </source>
</evidence>
<protein>
    <submittedName>
        <fullName evidence="3">Uncharacterized protein</fullName>
    </submittedName>
</protein>
<feature type="transmembrane region" description="Helical" evidence="2">
    <location>
        <begin position="32"/>
        <end position="48"/>
    </location>
</feature>
<keyword evidence="2" id="KW-0472">Membrane</keyword>
<feature type="region of interest" description="Disordered" evidence="1">
    <location>
        <begin position="1"/>
        <end position="25"/>
    </location>
</feature>
<gene>
    <name evidence="3" type="ORF">DS421_19g653040</name>
</gene>